<comment type="caution">
    <text evidence="1">The sequence shown here is derived from an EMBL/GenBank/DDBJ whole genome shotgun (WGS) entry which is preliminary data.</text>
</comment>
<name>A0A3N0YJZ0_ANAGA</name>
<gene>
    <name evidence="1" type="ORF">DPX16_21756</name>
</gene>
<organism evidence="1 2">
    <name type="scientific">Anabarilius grahami</name>
    <name type="common">Kanglang fish</name>
    <name type="synonym">Barilius grahami</name>
    <dbReference type="NCBI Taxonomy" id="495550"/>
    <lineage>
        <taxon>Eukaryota</taxon>
        <taxon>Metazoa</taxon>
        <taxon>Chordata</taxon>
        <taxon>Craniata</taxon>
        <taxon>Vertebrata</taxon>
        <taxon>Euteleostomi</taxon>
        <taxon>Actinopterygii</taxon>
        <taxon>Neopterygii</taxon>
        <taxon>Teleostei</taxon>
        <taxon>Ostariophysi</taxon>
        <taxon>Cypriniformes</taxon>
        <taxon>Xenocyprididae</taxon>
        <taxon>Xenocypridinae</taxon>
        <taxon>Xenocypridinae incertae sedis</taxon>
        <taxon>Anabarilius</taxon>
    </lineage>
</organism>
<dbReference type="OrthoDB" id="8961033at2759"/>
<dbReference type="PANTHER" id="PTHR38706">
    <property type="entry name" value="SI:CH211-198C19.1-RELATED"/>
    <property type="match status" value="1"/>
</dbReference>
<dbReference type="PANTHER" id="PTHR38706:SF2">
    <property type="match status" value="1"/>
</dbReference>
<evidence type="ECO:0000313" key="1">
    <source>
        <dbReference type="EMBL" id="ROL46572.1"/>
    </source>
</evidence>
<protein>
    <submittedName>
        <fullName evidence="1">Uncharacterized protein</fullName>
    </submittedName>
</protein>
<dbReference type="AlphaFoldDB" id="A0A3N0YJZ0"/>
<sequence>MTRLRTLNELVHLRETGFGQPYPRHGLSLLWWFADECVEIDEDGKIIAQCNPEDGDFGFHLFHNAEDLLPDTDFLYEVGNLHNRGDLPHQVTKNYNSKISALQINPSSHCNNFGGSVFLSVLTVRNMTRTLDELSDLRKTRYGWPPPRHGLILLWWFAHECVQIDYDRMIARCNPANGAFGFHRFYNWDKLLPRTNLPYYEVGNLNTTGSLPLYVTQYYTGYIDNSNTDRIIVLFNSRCNRFDSIYVTQHSDLVRFDQNHTYCISIKLMKDITNLSREDFLREPILPKRPNPSEHCSIDMTNNVMPNAQARPSHIPQPVQSETRCVKRMMRTLYNLSDLRESRFGQSPPRHSLNLLWWFAHECVQIDSNDHIIACCSPANGAFGSPSNGAFS</sequence>
<reference evidence="1 2" key="1">
    <citation type="submission" date="2018-10" db="EMBL/GenBank/DDBJ databases">
        <title>Genome assembly for a Yunnan-Guizhou Plateau 3E fish, Anabarilius grahami (Regan), and its evolutionary and genetic applications.</title>
        <authorList>
            <person name="Jiang W."/>
        </authorList>
    </citation>
    <scope>NUCLEOTIDE SEQUENCE [LARGE SCALE GENOMIC DNA]</scope>
    <source>
        <strain evidence="1">AG-KIZ</strain>
        <tissue evidence="1">Muscle</tissue>
    </source>
</reference>
<evidence type="ECO:0000313" key="2">
    <source>
        <dbReference type="Proteomes" id="UP000281406"/>
    </source>
</evidence>
<accession>A0A3N0YJZ0</accession>
<proteinExistence type="predicted"/>
<dbReference type="EMBL" id="RJVU01037554">
    <property type="protein sequence ID" value="ROL46572.1"/>
    <property type="molecule type" value="Genomic_DNA"/>
</dbReference>
<keyword evidence="2" id="KW-1185">Reference proteome</keyword>
<dbReference type="Proteomes" id="UP000281406">
    <property type="component" value="Unassembled WGS sequence"/>
</dbReference>